<dbReference type="InterPro" id="IPR003439">
    <property type="entry name" value="ABC_transporter-like_ATP-bd"/>
</dbReference>
<reference evidence="11" key="1">
    <citation type="submission" date="2016-10" db="EMBL/GenBank/DDBJ databases">
        <authorList>
            <person name="Varghese N."/>
            <person name="Submissions S."/>
        </authorList>
    </citation>
    <scope>NUCLEOTIDE SEQUENCE [LARGE SCALE GENOMIC DNA]</scope>
    <source>
        <strain evidence="11">CGMCC 4.3530</strain>
    </source>
</reference>
<accession>A0A1H3S8Y9</accession>
<feature type="transmembrane region" description="Helical" evidence="7">
    <location>
        <begin position="151"/>
        <end position="168"/>
    </location>
</feature>
<evidence type="ECO:0000259" key="9">
    <source>
        <dbReference type="PROSITE" id="PS50929"/>
    </source>
</evidence>
<dbReference type="InterPro" id="IPR027417">
    <property type="entry name" value="P-loop_NTPase"/>
</dbReference>
<keyword evidence="3" id="KW-0547">Nucleotide-binding</keyword>
<evidence type="ECO:0000313" key="11">
    <source>
        <dbReference type="Proteomes" id="UP000199529"/>
    </source>
</evidence>
<evidence type="ECO:0000256" key="1">
    <source>
        <dbReference type="ARBA" id="ARBA00004651"/>
    </source>
</evidence>
<dbReference type="GO" id="GO:0034040">
    <property type="term" value="F:ATPase-coupled lipid transmembrane transporter activity"/>
    <property type="evidence" value="ECO:0007669"/>
    <property type="project" value="TreeGrafter"/>
</dbReference>
<dbReference type="OrthoDB" id="9806127at2"/>
<feature type="transmembrane region" description="Helical" evidence="7">
    <location>
        <begin position="229"/>
        <end position="253"/>
    </location>
</feature>
<feature type="transmembrane region" description="Helical" evidence="7">
    <location>
        <begin position="127"/>
        <end position="145"/>
    </location>
</feature>
<dbReference type="GO" id="GO:0140359">
    <property type="term" value="F:ABC-type transporter activity"/>
    <property type="evidence" value="ECO:0007669"/>
    <property type="project" value="InterPro"/>
</dbReference>
<dbReference type="InterPro" id="IPR017871">
    <property type="entry name" value="ABC_transporter-like_CS"/>
</dbReference>
<dbReference type="Pfam" id="PF00005">
    <property type="entry name" value="ABC_tran"/>
    <property type="match status" value="1"/>
</dbReference>
<keyword evidence="5 7" id="KW-1133">Transmembrane helix</keyword>
<keyword evidence="6 7" id="KW-0472">Membrane</keyword>
<dbReference type="STRING" id="418495.SAMN05216215_106139"/>
<feature type="domain" description="ABC transporter" evidence="8">
    <location>
        <begin position="312"/>
        <end position="533"/>
    </location>
</feature>
<dbReference type="RefSeq" id="WP_093276283.1">
    <property type="nucleotide sequence ID" value="NZ_FNOK01000061.1"/>
</dbReference>
<dbReference type="EMBL" id="FNOK01000061">
    <property type="protein sequence ID" value="SDZ34055.1"/>
    <property type="molecule type" value="Genomic_DNA"/>
</dbReference>
<name>A0A1H3S8Y9_9PSEU</name>
<protein>
    <submittedName>
        <fullName evidence="10">ATP-binding cassette, subfamily C/ATP-binding cassette, subfamily C, CydC</fullName>
    </submittedName>
</protein>
<evidence type="ECO:0000256" key="5">
    <source>
        <dbReference type="ARBA" id="ARBA00022989"/>
    </source>
</evidence>
<proteinExistence type="predicted"/>
<dbReference type="InterPro" id="IPR003593">
    <property type="entry name" value="AAA+_ATPase"/>
</dbReference>
<dbReference type="PANTHER" id="PTHR24221">
    <property type="entry name" value="ATP-BINDING CASSETTE SUB-FAMILY B"/>
    <property type="match status" value="1"/>
</dbReference>
<evidence type="ECO:0000256" key="7">
    <source>
        <dbReference type="SAM" id="Phobius"/>
    </source>
</evidence>
<dbReference type="PROSITE" id="PS50893">
    <property type="entry name" value="ABC_TRANSPORTER_2"/>
    <property type="match status" value="1"/>
</dbReference>
<dbReference type="InterPro" id="IPR039421">
    <property type="entry name" value="Type_1_exporter"/>
</dbReference>
<evidence type="ECO:0000313" key="10">
    <source>
        <dbReference type="EMBL" id="SDZ34055.1"/>
    </source>
</evidence>
<feature type="transmembrane region" description="Helical" evidence="7">
    <location>
        <begin position="12"/>
        <end position="38"/>
    </location>
</feature>
<dbReference type="AlphaFoldDB" id="A0A1H3S8Y9"/>
<evidence type="ECO:0000256" key="6">
    <source>
        <dbReference type="ARBA" id="ARBA00023136"/>
    </source>
</evidence>
<organism evidence="10 11">
    <name type="scientific">Saccharopolyspora shandongensis</name>
    <dbReference type="NCBI Taxonomy" id="418495"/>
    <lineage>
        <taxon>Bacteria</taxon>
        <taxon>Bacillati</taxon>
        <taxon>Actinomycetota</taxon>
        <taxon>Actinomycetes</taxon>
        <taxon>Pseudonocardiales</taxon>
        <taxon>Pseudonocardiaceae</taxon>
        <taxon>Saccharopolyspora</taxon>
    </lineage>
</organism>
<dbReference type="SUPFAM" id="SSF90123">
    <property type="entry name" value="ABC transporter transmembrane region"/>
    <property type="match status" value="1"/>
</dbReference>
<dbReference type="Gene3D" id="1.20.1560.10">
    <property type="entry name" value="ABC transporter type 1, transmembrane domain"/>
    <property type="match status" value="1"/>
</dbReference>
<dbReference type="InterPro" id="IPR036640">
    <property type="entry name" value="ABC1_TM_sf"/>
</dbReference>
<dbReference type="GO" id="GO:0045454">
    <property type="term" value="P:cell redox homeostasis"/>
    <property type="evidence" value="ECO:0007669"/>
    <property type="project" value="InterPro"/>
</dbReference>
<keyword evidence="2 7" id="KW-0812">Transmembrane</keyword>
<feature type="transmembrane region" description="Helical" evidence="7">
    <location>
        <begin position="259"/>
        <end position="280"/>
    </location>
</feature>
<dbReference type="GO" id="GO:0016887">
    <property type="term" value="F:ATP hydrolysis activity"/>
    <property type="evidence" value="ECO:0007669"/>
    <property type="project" value="InterPro"/>
</dbReference>
<dbReference type="InterPro" id="IPR014223">
    <property type="entry name" value="ABC_CydC/D"/>
</dbReference>
<dbReference type="Proteomes" id="UP000199529">
    <property type="component" value="Unassembled WGS sequence"/>
</dbReference>
<dbReference type="PROSITE" id="PS50929">
    <property type="entry name" value="ABC_TM1F"/>
    <property type="match status" value="1"/>
</dbReference>
<dbReference type="SUPFAM" id="SSF52540">
    <property type="entry name" value="P-loop containing nucleoside triphosphate hydrolases"/>
    <property type="match status" value="1"/>
</dbReference>
<dbReference type="PROSITE" id="PS00211">
    <property type="entry name" value="ABC_TRANSPORTER_1"/>
    <property type="match status" value="1"/>
</dbReference>
<gene>
    <name evidence="10" type="ORF">SAMN05216215_106139</name>
</gene>
<dbReference type="NCBIfam" id="TIGR02868">
    <property type="entry name" value="CydC"/>
    <property type="match status" value="1"/>
</dbReference>
<feature type="transmembrane region" description="Helical" evidence="7">
    <location>
        <begin position="44"/>
        <end position="63"/>
    </location>
</feature>
<dbReference type="GO" id="GO:0005886">
    <property type="term" value="C:plasma membrane"/>
    <property type="evidence" value="ECO:0007669"/>
    <property type="project" value="UniProtKB-SubCell"/>
</dbReference>
<evidence type="ECO:0000256" key="4">
    <source>
        <dbReference type="ARBA" id="ARBA00022840"/>
    </source>
</evidence>
<keyword evidence="4 10" id="KW-0067">ATP-binding</keyword>
<dbReference type="PANTHER" id="PTHR24221:SF653">
    <property type="entry name" value="TRANSPORT ATP-BINDING PROTEIN CYDC"/>
    <property type="match status" value="1"/>
</dbReference>
<keyword evidence="11" id="KW-1185">Reference proteome</keyword>
<dbReference type="GO" id="GO:0034775">
    <property type="term" value="P:glutathione transmembrane transport"/>
    <property type="evidence" value="ECO:0007669"/>
    <property type="project" value="InterPro"/>
</dbReference>
<dbReference type="InterPro" id="IPR011527">
    <property type="entry name" value="ABC1_TM_dom"/>
</dbReference>
<sequence>MIAMLRLFRAPRLLAAVACGMVAELSAVALMALAAWLITRAAEQPALSALSLAIVGVRACALARGTFRYLERLAGHDAALRVVAELRPKVFRSRLGRPPLRDGDALTRLIADVDSVQELLLRCLSPAAIALVVGVSSALVCLAVVPAAGAVLVAGLLLAGVVLPLVAAPMSGRNLAAAAEDRALLAVASADLVDGARELAAFNATAGATARAGEHTARIVRRERASARAAGFLTAAGIAVQGLTAVGATWLAVLDGRQQVTAAVVGFLALAAFEPVMPLVEAARKYAEHRPALRRVAELLTVAPKPDPQANAGRLALHDVSVHYAAPALRGIDLVIEPGRTVAIVGASGAGKSTALGVMAGLVEPSTGQVERPETRAVTQDAHVFDTTIRENLRLAAPDATDEQLARASEQAGLLDWIRGLPAGFDTLVGESGQDISGGQRQRLLLARALLADPPVLLLDEPGESLETRLADELLTGVLGARSGRTTVVVTHRLACLPEFDEVLVLDRGRIVQRGPHDELVAAPGPYLDLWEAELLVGAR</sequence>
<comment type="subcellular location">
    <subcellularLocation>
        <location evidence="1">Cell membrane</location>
        <topology evidence="1">Multi-pass membrane protein</topology>
    </subcellularLocation>
</comment>
<dbReference type="GO" id="GO:0005524">
    <property type="term" value="F:ATP binding"/>
    <property type="evidence" value="ECO:0007669"/>
    <property type="project" value="UniProtKB-KW"/>
</dbReference>
<evidence type="ECO:0000259" key="8">
    <source>
        <dbReference type="PROSITE" id="PS50893"/>
    </source>
</evidence>
<feature type="domain" description="ABC transmembrane type-1" evidence="9">
    <location>
        <begin position="14"/>
        <end position="288"/>
    </location>
</feature>
<evidence type="ECO:0000256" key="3">
    <source>
        <dbReference type="ARBA" id="ARBA00022741"/>
    </source>
</evidence>
<evidence type="ECO:0000256" key="2">
    <source>
        <dbReference type="ARBA" id="ARBA00022692"/>
    </source>
</evidence>
<dbReference type="Gene3D" id="3.40.50.300">
    <property type="entry name" value="P-loop containing nucleotide triphosphate hydrolases"/>
    <property type="match status" value="1"/>
</dbReference>
<dbReference type="SMART" id="SM00382">
    <property type="entry name" value="AAA"/>
    <property type="match status" value="1"/>
</dbReference>